<dbReference type="AlphaFoldDB" id="A0A9P6BVN3"/>
<reference evidence="2" key="1">
    <citation type="submission" date="2020-11" db="EMBL/GenBank/DDBJ databases">
        <authorList>
            <consortium name="DOE Joint Genome Institute"/>
            <person name="Ahrendt S."/>
            <person name="Riley R."/>
            <person name="Andreopoulos W."/>
            <person name="Labutti K."/>
            <person name="Pangilinan J."/>
            <person name="Ruiz-Duenas F.J."/>
            <person name="Barrasa J.M."/>
            <person name="Sanchez-Garcia M."/>
            <person name="Camarero S."/>
            <person name="Miyauchi S."/>
            <person name="Serrano A."/>
            <person name="Linde D."/>
            <person name="Babiker R."/>
            <person name="Drula E."/>
            <person name="Ayuso-Fernandez I."/>
            <person name="Pacheco R."/>
            <person name="Padilla G."/>
            <person name="Ferreira P."/>
            <person name="Barriuso J."/>
            <person name="Kellner H."/>
            <person name="Castanera R."/>
            <person name="Alfaro M."/>
            <person name="Ramirez L."/>
            <person name="Pisabarro A.G."/>
            <person name="Kuo A."/>
            <person name="Tritt A."/>
            <person name="Lipzen A."/>
            <person name="He G."/>
            <person name="Yan M."/>
            <person name="Ng V."/>
            <person name="Cullen D."/>
            <person name="Martin F."/>
            <person name="Rosso M.-N."/>
            <person name="Henrissat B."/>
            <person name="Hibbett D."/>
            <person name="Martinez A.T."/>
            <person name="Grigoriev I.V."/>
        </authorList>
    </citation>
    <scope>NUCLEOTIDE SEQUENCE</scope>
    <source>
        <strain evidence="2">MF-IS2</strain>
    </source>
</reference>
<dbReference type="EMBL" id="MU153595">
    <property type="protein sequence ID" value="KAF9439718.1"/>
    <property type="molecule type" value="Genomic_DNA"/>
</dbReference>
<dbReference type="Proteomes" id="UP000807342">
    <property type="component" value="Unassembled WGS sequence"/>
</dbReference>
<protein>
    <submittedName>
        <fullName evidence="2">Uncharacterized protein</fullName>
    </submittedName>
</protein>
<proteinExistence type="predicted"/>
<sequence>MRPTNANPSTSMIATIQNTSSRLQGPQPIQNPSQNPQQLQAPQQNPLNLNLNPQNPSNPNPLPMAQPQTTKPPKINLFKGDPHCFQTFQDELRLIFDGYPTAFQDNQGNADDQKKIIYALQNMTNGNTAGF</sequence>
<name>A0A9P6BVN3_9AGAR</name>
<comment type="caution">
    <text evidence="2">The sequence shown here is derived from an EMBL/GenBank/DDBJ whole genome shotgun (WGS) entry which is preliminary data.</text>
</comment>
<organism evidence="2 3">
    <name type="scientific">Macrolepiota fuliginosa MF-IS2</name>
    <dbReference type="NCBI Taxonomy" id="1400762"/>
    <lineage>
        <taxon>Eukaryota</taxon>
        <taxon>Fungi</taxon>
        <taxon>Dikarya</taxon>
        <taxon>Basidiomycota</taxon>
        <taxon>Agaricomycotina</taxon>
        <taxon>Agaricomycetes</taxon>
        <taxon>Agaricomycetidae</taxon>
        <taxon>Agaricales</taxon>
        <taxon>Agaricineae</taxon>
        <taxon>Agaricaceae</taxon>
        <taxon>Macrolepiota</taxon>
    </lineage>
</organism>
<feature type="region of interest" description="Disordered" evidence="1">
    <location>
        <begin position="1"/>
        <end position="75"/>
    </location>
</feature>
<accession>A0A9P6BVN3</accession>
<evidence type="ECO:0000256" key="1">
    <source>
        <dbReference type="SAM" id="MobiDB-lite"/>
    </source>
</evidence>
<keyword evidence="3" id="KW-1185">Reference proteome</keyword>
<feature type="compositionally biased region" description="Low complexity" evidence="1">
    <location>
        <begin position="26"/>
        <end position="55"/>
    </location>
</feature>
<evidence type="ECO:0000313" key="3">
    <source>
        <dbReference type="Proteomes" id="UP000807342"/>
    </source>
</evidence>
<gene>
    <name evidence="2" type="ORF">P691DRAFT_769058</name>
</gene>
<evidence type="ECO:0000313" key="2">
    <source>
        <dbReference type="EMBL" id="KAF9439718.1"/>
    </source>
</evidence>
<feature type="compositionally biased region" description="Polar residues" evidence="1">
    <location>
        <begin position="1"/>
        <end position="24"/>
    </location>
</feature>